<keyword evidence="3" id="KW-1003">Cell membrane</keyword>
<name>A0A2R6Y3T0_9BACL</name>
<dbReference type="PANTHER" id="PTHR43744">
    <property type="entry name" value="ABC TRANSPORTER PERMEASE PROTEIN MG189-RELATED-RELATED"/>
    <property type="match status" value="1"/>
</dbReference>
<evidence type="ECO:0000256" key="4">
    <source>
        <dbReference type="ARBA" id="ARBA00022692"/>
    </source>
</evidence>
<evidence type="ECO:0000256" key="6">
    <source>
        <dbReference type="ARBA" id="ARBA00023136"/>
    </source>
</evidence>
<dbReference type="Proteomes" id="UP000244338">
    <property type="component" value="Unassembled WGS sequence"/>
</dbReference>
<feature type="transmembrane region" description="Helical" evidence="7">
    <location>
        <begin position="118"/>
        <end position="142"/>
    </location>
</feature>
<keyword evidence="4 7" id="KW-0812">Transmembrane</keyword>
<dbReference type="Pfam" id="PF00528">
    <property type="entry name" value="BPD_transp_1"/>
    <property type="match status" value="1"/>
</dbReference>
<evidence type="ECO:0000256" key="3">
    <source>
        <dbReference type="ARBA" id="ARBA00022475"/>
    </source>
</evidence>
<dbReference type="InterPro" id="IPR035906">
    <property type="entry name" value="MetI-like_sf"/>
</dbReference>
<dbReference type="PANTHER" id="PTHR43744:SF3">
    <property type="entry name" value="LACTOSE TRANSPORT SYSTEM PERMEASE PROTEIN LACG"/>
    <property type="match status" value="1"/>
</dbReference>
<dbReference type="Gene3D" id="1.10.3720.10">
    <property type="entry name" value="MetI-like"/>
    <property type="match status" value="1"/>
</dbReference>
<evidence type="ECO:0000256" key="1">
    <source>
        <dbReference type="ARBA" id="ARBA00004651"/>
    </source>
</evidence>
<evidence type="ECO:0000313" key="10">
    <source>
        <dbReference type="Proteomes" id="UP000244338"/>
    </source>
</evidence>
<feature type="transmembrane region" description="Helical" evidence="7">
    <location>
        <begin position="206"/>
        <end position="226"/>
    </location>
</feature>
<dbReference type="PROSITE" id="PS50928">
    <property type="entry name" value="ABC_TM1"/>
    <property type="match status" value="1"/>
</dbReference>
<sequence>MFGTVNHRRAKTLYRRYGTKVVSYALLILLSLVMIVPFLWTLSTSLKGADEAIFSFPPKFIPEHLTFENYKAVWKTLPIPLYLRNSLILTFFGVLFPVFFSSLAAFPLARMEFKGRRFIFVLVIATMIIPVEVTMIPIYLILNKLGLIGTYAGVILPNAVSTFGIFLMRQAFLSIPREIEESAFIDGANVWQIWWKIMLPMVRPMMATLAILSFIASWNNFLWPLLLLDDSNMYPLTLGLYKLQGVFVSNMRYIAAGSIIALIPIMIVFISLQRYFAETAFSSSIKG</sequence>
<feature type="transmembrane region" description="Helical" evidence="7">
    <location>
        <begin position="148"/>
        <end position="168"/>
    </location>
</feature>
<evidence type="ECO:0000256" key="5">
    <source>
        <dbReference type="ARBA" id="ARBA00022989"/>
    </source>
</evidence>
<dbReference type="SUPFAM" id="SSF161098">
    <property type="entry name" value="MetI-like"/>
    <property type="match status" value="1"/>
</dbReference>
<dbReference type="InterPro" id="IPR000515">
    <property type="entry name" value="MetI-like"/>
</dbReference>
<reference evidence="10" key="1">
    <citation type="journal article" date="2018" name="Sci. Rep.">
        <title>Lignite coal burning seam in the remote Altai Mountains harbors a hydrogen-driven thermophilic microbial community.</title>
        <authorList>
            <person name="Kadnikov V.V."/>
            <person name="Mardanov A.V."/>
            <person name="Ivasenko D.A."/>
            <person name="Antsiferov D.V."/>
            <person name="Beletsky A.V."/>
            <person name="Karnachuk O.V."/>
            <person name="Ravin N.V."/>
        </authorList>
    </citation>
    <scope>NUCLEOTIDE SEQUENCE [LARGE SCALE GENOMIC DNA]</scope>
</reference>
<evidence type="ECO:0000313" key="9">
    <source>
        <dbReference type="EMBL" id="PTQ57331.1"/>
    </source>
</evidence>
<evidence type="ECO:0000256" key="7">
    <source>
        <dbReference type="RuleBase" id="RU363032"/>
    </source>
</evidence>
<comment type="caution">
    <text evidence="9">The sequence shown here is derived from an EMBL/GenBank/DDBJ whole genome shotgun (WGS) entry which is preliminary data.</text>
</comment>
<gene>
    <name evidence="9" type="ORF">BSOLF_1647</name>
</gene>
<feature type="transmembrane region" description="Helical" evidence="7">
    <location>
        <begin position="253"/>
        <end position="272"/>
    </location>
</feature>
<dbReference type="AlphaFoldDB" id="A0A2R6Y3T0"/>
<feature type="domain" description="ABC transmembrane type-1" evidence="8">
    <location>
        <begin position="83"/>
        <end position="272"/>
    </location>
</feature>
<evidence type="ECO:0000259" key="8">
    <source>
        <dbReference type="PROSITE" id="PS50928"/>
    </source>
</evidence>
<dbReference type="EMBL" id="PEBX01000008">
    <property type="protein sequence ID" value="PTQ57331.1"/>
    <property type="molecule type" value="Genomic_DNA"/>
</dbReference>
<dbReference type="GO" id="GO:0005886">
    <property type="term" value="C:plasma membrane"/>
    <property type="evidence" value="ECO:0007669"/>
    <property type="project" value="UniProtKB-SubCell"/>
</dbReference>
<keyword evidence="6 7" id="KW-0472">Membrane</keyword>
<comment type="similarity">
    <text evidence="7">Belongs to the binding-protein-dependent transport system permease family.</text>
</comment>
<proteinExistence type="inferred from homology"/>
<feature type="transmembrane region" description="Helical" evidence="7">
    <location>
        <begin position="87"/>
        <end position="106"/>
    </location>
</feature>
<dbReference type="CDD" id="cd06261">
    <property type="entry name" value="TM_PBP2"/>
    <property type="match status" value="1"/>
</dbReference>
<evidence type="ECO:0000256" key="2">
    <source>
        <dbReference type="ARBA" id="ARBA00022448"/>
    </source>
</evidence>
<protein>
    <submittedName>
        <fullName evidence="9">N-Acetyl-D-glucosamine ABC transport system, permease protein 2</fullName>
    </submittedName>
</protein>
<accession>A0A2R6Y3T0</accession>
<dbReference type="GO" id="GO:0055085">
    <property type="term" value="P:transmembrane transport"/>
    <property type="evidence" value="ECO:0007669"/>
    <property type="project" value="InterPro"/>
</dbReference>
<comment type="subcellular location">
    <subcellularLocation>
        <location evidence="1 7">Cell membrane</location>
        <topology evidence="1 7">Multi-pass membrane protein</topology>
    </subcellularLocation>
</comment>
<keyword evidence="5 7" id="KW-1133">Transmembrane helix</keyword>
<organism evidence="9 10">
    <name type="scientific">Candidatus Carbonibacillus altaicus</name>
    <dbReference type="NCBI Taxonomy" id="2163959"/>
    <lineage>
        <taxon>Bacteria</taxon>
        <taxon>Bacillati</taxon>
        <taxon>Bacillota</taxon>
        <taxon>Bacilli</taxon>
        <taxon>Bacillales</taxon>
        <taxon>Candidatus Carbonibacillus</taxon>
    </lineage>
</organism>
<keyword evidence="2 7" id="KW-0813">Transport</keyword>
<feature type="transmembrane region" description="Helical" evidence="7">
    <location>
        <begin position="21"/>
        <end position="40"/>
    </location>
</feature>